<protein>
    <recommendedName>
        <fullName evidence="3">TerB family tellurite resistance protein</fullName>
    </recommendedName>
</protein>
<dbReference type="Proteomes" id="UP001168528">
    <property type="component" value="Unassembled WGS sequence"/>
</dbReference>
<gene>
    <name evidence="1" type="ORF">Q0590_06935</name>
</gene>
<dbReference type="SUPFAM" id="SSF158682">
    <property type="entry name" value="TerB-like"/>
    <property type="match status" value="1"/>
</dbReference>
<evidence type="ECO:0008006" key="3">
    <source>
        <dbReference type="Google" id="ProtNLM"/>
    </source>
</evidence>
<keyword evidence="2" id="KW-1185">Reference proteome</keyword>
<proteinExistence type="predicted"/>
<dbReference type="RefSeq" id="WP_302036786.1">
    <property type="nucleotide sequence ID" value="NZ_JAUKPO010000003.1"/>
</dbReference>
<evidence type="ECO:0000313" key="1">
    <source>
        <dbReference type="EMBL" id="MDO1445980.1"/>
    </source>
</evidence>
<evidence type="ECO:0000313" key="2">
    <source>
        <dbReference type="Proteomes" id="UP001168528"/>
    </source>
</evidence>
<organism evidence="1 2">
    <name type="scientific">Rhodocytophaga aerolata</name>
    <dbReference type="NCBI Taxonomy" id="455078"/>
    <lineage>
        <taxon>Bacteria</taxon>
        <taxon>Pseudomonadati</taxon>
        <taxon>Bacteroidota</taxon>
        <taxon>Cytophagia</taxon>
        <taxon>Cytophagales</taxon>
        <taxon>Rhodocytophagaceae</taxon>
        <taxon>Rhodocytophaga</taxon>
    </lineage>
</organism>
<sequence>MSALHTIENLYEEYTDFRKLRITLNQFTHIVHFYPVLLIISTDGKVDEKEWKYVQHLSDSLGDLYLKDITDAELLSDLKALYLNEFKFLLMNFDTWERKFIKTLRQYLAENPEKKEEILQTMYLFANVSNGIHEKEEIMIEHVKKELGIEHSL</sequence>
<comment type="caution">
    <text evidence="1">The sequence shown here is derived from an EMBL/GenBank/DDBJ whole genome shotgun (WGS) entry which is preliminary data.</text>
</comment>
<name>A0ABT8R1M0_9BACT</name>
<dbReference type="Gene3D" id="1.10.3680.10">
    <property type="entry name" value="TerB-like"/>
    <property type="match status" value="1"/>
</dbReference>
<dbReference type="InterPro" id="IPR029024">
    <property type="entry name" value="TerB-like"/>
</dbReference>
<dbReference type="EMBL" id="JAUKPO010000003">
    <property type="protein sequence ID" value="MDO1445980.1"/>
    <property type="molecule type" value="Genomic_DNA"/>
</dbReference>
<reference evidence="1" key="1">
    <citation type="submission" date="2023-07" db="EMBL/GenBank/DDBJ databases">
        <title>The genome sequence of Rhodocytophaga aerolata KACC 12507.</title>
        <authorList>
            <person name="Zhang X."/>
        </authorList>
    </citation>
    <scope>NUCLEOTIDE SEQUENCE</scope>
    <source>
        <strain evidence="1">KACC 12507</strain>
    </source>
</reference>
<accession>A0ABT8R1M0</accession>